<keyword evidence="1" id="KW-0472">Membrane</keyword>
<evidence type="ECO:0000256" key="1">
    <source>
        <dbReference type="SAM" id="Phobius"/>
    </source>
</evidence>
<feature type="non-terminal residue" evidence="2">
    <location>
        <position position="1"/>
    </location>
</feature>
<proteinExistence type="predicted"/>
<dbReference type="AlphaFoldDB" id="X1J310"/>
<reference evidence="2" key="1">
    <citation type="journal article" date="2014" name="Front. Microbiol.">
        <title>High frequency of phylogenetically diverse reductive dehalogenase-homologous genes in deep subseafloor sedimentary metagenomes.</title>
        <authorList>
            <person name="Kawai M."/>
            <person name="Futagami T."/>
            <person name="Toyoda A."/>
            <person name="Takaki Y."/>
            <person name="Nishi S."/>
            <person name="Hori S."/>
            <person name="Arai W."/>
            <person name="Tsubouchi T."/>
            <person name="Morono Y."/>
            <person name="Uchiyama I."/>
            <person name="Ito T."/>
            <person name="Fujiyama A."/>
            <person name="Inagaki F."/>
            <person name="Takami H."/>
        </authorList>
    </citation>
    <scope>NUCLEOTIDE SEQUENCE</scope>
    <source>
        <strain evidence="2">Expedition CK06-06</strain>
    </source>
</reference>
<keyword evidence="1" id="KW-0812">Transmembrane</keyword>
<keyword evidence="1" id="KW-1133">Transmembrane helix</keyword>
<comment type="caution">
    <text evidence="2">The sequence shown here is derived from an EMBL/GenBank/DDBJ whole genome shotgun (WGS) entry which is preliminary data.</text>
</comment>
<feature type="transmembrane region" description="Helical" evidence="1">
    <location>
        <begin position="39"/>
        <end position="67"/>
    </location>
</feature>
<dbReference type="EMBL" id="BARU01029008">
    <property type="protein sequence ID" value="GAH75895.1"/>
    <property type="molecule type" value="Genomic_DNA"/>
</dbReference>
<organism evidence="2">
    <name type="scientific">marine sediment metagenome</name>
    <dbReference type="NCBI Taxonomy" id="412755"/>
    <lineage>
        <taxon>unclassified sequences</taxon>
        <taxon>metagenomes</taxon>
        <taxon>ecological metagenomes</taxon>
    </lineage>
</organism>
<evidence type="ECO:0000313" key="2">
    <source>
        <dbReference type="EMBL" id="GAH75895.1"/>
    </source>
</evidence>
<sequence>AIVGSAFGQILGIILPEGAVKKVFLESLSVGIPEFHLNLAIISLTFGLTLKVNLVAIIVIILLAYLLRWFYW</sequence>
<name>X1J310_9ZZZZ</name>
<dbReference type="InterPro" id="IPR025470">
    <property type="entry name" value="DUF4321"/>
</dbReference>
<protein>
    <recommendedName>
        <fullName evidence="3">DUF4321 domain-containing protein</fullName>
    </recommendedName>
</protein>
<accession>X1J310</accession>
<gene>
    <name evidence="2" type="ORF">S03H2_46222</name>
</gene>
<evidence type="ECO:0008006" key="3">
    <source>
        <dbReference type="Google" id="ProtNLM"/>
    </source>
</evidence>
<dbReference type="Pfam" id="PF14209">
    <property type="entry name" value="DUF4321"/>
    <property type="match status" value="1"/>
</dbReference>